<keyword evidence="1" id="KW-1133">Transmembrane helix</keyword>
<keyword evidence="1" id="KW-0812">Transmembrane</keyword>
<gene>
    <name evidence="2" type="ORF">TDIB3V08_LOCUS4395</name>
</gene>
<evidence type="ECO:0000313" key="2">
    <source>
        <dbReference type="EMBL" id="CAD7198106.1"/>
    </source>
</evidence>
<feature type="transmembrane region" description="Helical" evidence="1">
    <location>
        <begin position="45"/>
        <end position="65"/>
    </location>
</feature>
<sequence>MGHLNARVGFEEVFGKEEWRERNVEDRGLLELCATNRRMGRKKSYATTFIALFGALVMVTVKMGLAANPCVEYPCSGEFPICVEVDNCQRMDFNDNGFSCLKQPDVCKVDCHKDDTCVSSKSVSNITIQACLSPDGKCTKNKLVWLTSSAEDESEEE</sequence>
<reference evidence="2" key="1">
    <citation type="submission" date="2020-11" db="EMBL/GenBank/DDBJ databases">
        <authorList>
            <person name="Tran Van P."/>
        </authorList>
    </citation>
    <scope>NUCLEOTIDE SEQUENCE</scope>
</reference>
<dbReference type="AlphaFoldDB" id="A0A7R8VIP9"/>
<dbReference type="EMBL" id="OA566001">
    <property type="protein sequence ID" value="CAD7198106.1"/>
    <property type="molecule type" value="Genomic_DNA"/>
</dbReference>
<organism evidence="2">
    <name type="scientific">Timema douglasi</name>
    <name type="common">Walking stick</name>
    <dbReference type="NCBI Taxonomy" id="61478"/>
    <lineage>
        <taxon>Eukaryota</taxon>
        <taxon>Metazoa</taxon>
        <taxon>Ecdysozoa</taxon>
        <taxon>Arthropoda</taxon>
        <taxon>Hexapoda</taxon>
        <taxon>Insecta</taxon>
        <taxon>Pterygota</taxon>
        <taxon>Neoptera</taxon>
        <taxon>Polyneoptera</taxon>
        <taxon>Phasmatodea</taxon>
        <taxon>Timematodea</taxon>
        <taxon>Timematoidea</taxon>
        <taxon>Timematidae</taxon>
        <taxon>Timema</taxon>
    </lineage>
</organism>
<name>A0A7R8VIP9_TIMDO</name>
<proteinExistence type="predicted"/>
<keyword evidence="1" id="KW-0472">Membrane</keyword>
<accession>A0A7R8VIP9</accession>
<evidence type="ECO:0000256" key="1">
    <source>
        <dbReference type="SAM" id="Phobius"/>
    </source>
</evidence>
<protein>
    <submittedName>
        <fullName evidence="2">Uncharacterized protein</fullName>
    </submittedName>
</protein>